<accession>A0A6J5L771</accession>
<gene>
    <name evidence="1" type="ORF">UFOVP116_350</name>
</gene>
<organism evidence="1">
    <name type="scientific">uncultured Caudovirales phage</name>
    <dbReference type="NCBI Taxonomy" id="2100421"/>
    <lineage>
        <taxon>Viruses</taxon>
        <taxon>Duplodnaviria</taxon>
        <taxon>Heunggongvirae</taxon>
        <taxon>Uroviricota</taxon>
        <taxon>Caudoviricetes</taxon>
        <taxon>Peduoviridae</taxon>
        <taxon>Maltschvirus</taxon>
        <taxon>Maltschvirus maltsch</taxon>
    </lineage>
</organism>
<dbReference type="EMBL" id="LR796237">
    <property type="protein sequence ID" value="CAB4130261.1"/>
    <property type="molecule type" value="Genomic_DNA"/>
</dbReference>
<sequence>MAYFTQDMKKAIAPKVKALCAKYGVKGSMSVKHHSQVCLTIKSGKIDFFKDVSNDSYSKARGYVQVNHYHIDKHFSGKAAEFLNEAKRILNSGNYDNSDIQSDYFDVGFYVSMNIGKWDQPYVLAA</sequence>
<protein>
    <submittedName>
        <fullName evidence="1">Uncharacterized protein</fullName>
    </submittedName>
</protein>
<evidence type="ECO:0000313" key="1">
    <source>
        <dbReference type="EMBL" id="CAB4130261.1"/>
    </source>
</evidence>
<proteinExistence type="predicted"/>
<reference evidence="1" key="1">
    <citation type="submission" date="2020-04" db="EMBL/GenBank/DDBJ databases">
        <authorList>
            <person name="Chiriac C."/>
            <person name="Salcher M."/>
            <person name="Ghai R."/>
            <person name="Kavagutti S V."/>
        </authorList>
    </citation>
    <scope>NUCLEOTIDE SEQUENCE</scope>
</reference>
<name>A0A6J5L771_9CAUD</name>